<reference evidence="1 2" key="1">
    <citation type="submission" date="2021-06" db="EMBL/GenBank/DDBJ databases">
        <title>Caerostris extrusa draft genome.</title>
        <authorList>
            <person name="Kono N."/>
            <person name="Arakawa K."/>
        </authorList>
    </citation>
    <scope>NUCLEOTIDE SEQUENCE [LARGE SCALE GENOMIC DNA]</scope>
</reference>
<dbReference type="Proteomes" id="UP001054945">
    <property type="component" value="Unassembled WGS sequence"/>
</dbReference>
<name>A0AAV4PJD0_CAEEX</name>
<accession>A0AAV4PJD0</accession>
<keyword evidence="2" id="KW-1185">Reference proteome</keyword>
<dbReference type="EMBL" id="BPLR01004485">
    <property type="protein sequence ID" value="GIX95262.1"/>
    <property type="molecule type" value="Genomic_DNA"/>
</dbReference>
<evidence type="ECO:0000313" key="1">
    <source>
        <dbReference type="EMBL" id="GIX95262.1"/>
    </source>
</evidence>
<gene>
    <name evidence="1" type="ORF">CEXT_525911</name>
</gene>
<proteinExistence type="predicted"/>
<evidence type="ECO:0000313" key="2">
    <source>
        <dbReference type="Proteomes" id="UP001054945"/>
    </source>
</evidence>
<protein>
    <submittedName>
        <fullName evidence="1">Uncharacterized protein</fullName>
    </submittedName>
</protein>
<organism evidence="1 2">
    <name type="scientific">Caerostris extrusa</name>
    <name type="common">Bark spider</name>
    <name type="synonym">Caerostris bankana</name>
    <dbReference type="NCBI Taxonomy" id="172846"/>
    <lineage>
        <taxon>Eukaryota</taxon>
        <taxon>Metazoa</taxon>
        <taxon>Ecdysozoa</taxon>
        <taxon>Arthropoda</taxon>
        <taxon>Chelicerata</taxon>
        <taxon>Arachnida</taxon>
        <taxon>Araneae</taxon>
        <taxon>Araneomorphae</taxon>
        <taxon>Entelegynae</taxon>
        <taxon>Araneoidea</taxon>
        <taxon>Araneidae</taxon>
        <taxon>Caerostris</taxon>
    </lineage>
</organism>
<comment type="caution">
    <text evidence="1">The sequence shown here is derived from an EMBL/GenBank/DDBJ whole genome shotgun (WGS) entry which is preliminary data.</text>
</comment>
<dbReference type="AlphaFoldDB" id="A0AAV4PJD0"/>
<sequence>MHDDNNNTPLFSSQRIIHGTTIIARSITARRFLKRENDLSNYRCAITVIQMRLTPIIAWSATTLQPPPHPPSTISFSSSLLYLKGRVLENRHRSSALKEKHS</sequence>